<dbReference type="Proteomes" id="UP000762676">
    <property type="component" value="Unassembled WGS sequence"/>
</dbReference>
<comment type="caution">
    <text evidence="2">The sequence shown here is derived from an EMBL/GenBank/DDBJ whole genome shotgun (WGS) entry which is preliminary data.</text>
</comment>
<keyword evidence="3" id="KW-1185">Reference proteome</keyword>
<evidence type="ECO:0000313" key="2">
    <source>
        <dbReference type="EMBL" id="GFR65879.1"/>
    </source>
</evidence>
<protein>
    <recommendedName>
        <fullName evidence="4">Reverse transcriptase domain-containing protein</fullName>
    </recommendedName>
</protein>
<dbReference type="EMBL" id="BMAT01000415">
    <property type="protein sequence ID" value="GFR65879.1"/>
    <property type="molecule type" value="Genomic_DNA"/>
</dbReference>
<evidence type="ECO:0000313" key="3">
    <source>
        <dbReference type="Proteomes" id="UP000762676"/>
    </source>
</evidence>
<reference evidence="2 3" key="1">
    <citation type="journal article" date="2021" name="Elife">
        <title>Chloroplast acquisition without the gene transfer in kleptoplastic sea slugs, Plakobranchus ocellatus.</title>
        <authorList>
            <person name="Maeda T."/>
            <person name="Takahashi S."/>
            <person name="Yoshida T."/>
            <person name="Shimamura S."/>
            <person name="Takaki Y."/>
            <person name="Nagai Y."/>
            <person name="Toyoda A."/>
            <person name="Suzuki Y."/>
            <person name="Arimoto A."/>
            <person name="Ishii H."/>
            <person name="Satoh N."/>
            <person name="Nishiyama T."/>
            <person name="Hasebe M."/>
            <person name="Maruyama T."/>
            <person name="Minagawa J."/>
            <person name="Obokata J."/>
            <person name="Shigenobu S."/>
        </authorList>
    </citation>
    <scope>NUCLEOTIDE SEQUENCE [LARGE SCALE GENOMIC DNA]</scope>
</reference>
<gene>
    <name evidence="2" type="ORF">ElyMa_000213800</name>
</gene>
<feature type="compositionally biased region" description="Polar residues" evidence="1">
    <location>
        <begin position="244"/>
        <end position="263"/>
    </location>
</feature>
<sequence length="263" mass="29252">MEGFNHLEDDGFADDIALLSHSLKDMQEKTTQIEMHGKTVRLKINYSKSKKMRINANTVTRVQISNMVMENVQWNSDKVAPIASASPDQKIPFDPSAYTDPPTGSKAQRNAVSRMSRKSLREITNPCTDGDGNGPYDFSKYTTEGGDLTESFEAGMFASMRRQTEAAYQDISPRPVPAPSSTTLHSSSSSHQLHINTSTIHNHLYSESPATTSDDDTSFSTWKAPAPNQAHNYHEEMKSRRSSDTLTSSNPRSGTQHPQARRR</sequence>
<feature type="compositionally biased region" description="Low complexity" evidence="1">
    <location>
        <begin position="180"/>
        <end position="191"/>
    </location>
</feature>
<dbReference type="AlphaFoldDB" id="A0AAV4EXU9"/>
<name>A0AAV4EXU9_9GAST</name>
<proteinExistence type="predicted"/>
<feature type="compositionally biased region" description="Basic and acidic residues" evidence="1">
    <location>
        <begin position="232"/>
        <end position="243"/>
    </location>
</feature>
<feature type="region of interest" description="Disordered" evidence="1">
    <location>
        <begin position="165"/>
        <end position="191"/>
    </location>
</feature>
<evidence type="ECO:0000256" key="1">
    <source>
        <dbReference type="SAM" id="MobiDB-lite"/>
    </source>
</evidence>
<organism evidence="2 3">
    <name type="scientific">Elysia marginata</name>
    <dbReference type="NCBI Taxonomy" id="1093978"/>
    <lineage>
        <taxon>Eukaryota</taxon>
        <taxon>Metazoa</taxon>
        <taxon>Spiralia</taxon>
        <taxon>Lophotrochozoa</taxon>
        <taxon>Mollusca</taxon>
        <taxon>Gastropoda</taxon>
        <taxon>Heterobranchia</taxon>
        <taxon>Euthyneura</taxon>
        <taxon>Panpulmonata</taxon>
        <taxon>Sacoglossa</taxon>
        <taxon>Placobranchoidea</taxon>
        <taxon>Plakobranchidae</taxon>
        <taxon>Elysia</taxon>
    </lineage>
</organism>
<feature type="region of interest" description="Disordered" evidence="1">
    <location>
        <begin position="205"/>
        <end position="263"/>
    </location>
</feature>
<feature type="region of interest" description="Disordered" evidence="1">
    <location>
        <begin position="85"/>
        <end position="142"/>
    </location>
</feature>
<evidence type="ECO:0008006" key="4">
    <source>
        <dbReference type="Google" id="ProtNLM"/>
    </source>
</evidence>
<accession>A0AAV4EXU9</accession>